<gene>
    <name evidence="10" type="ORF">IAR55_003082</name>
</gene>
<dbReference type="GO" id="GO:0005819">
    <property type="term" value="C:spindle"/>
    <property type="evidence" value="ECO:0007669"/>
    <property type="project" value="UniProtKB-SubCell"/>
</dbReference>
<comment type="similarity">
    <text evidence="3">Belongs to the INCENP family.</text>
</comment>
<accession>A0AAW0Z0M9</accession>
<evidence type="ECO:0000259" key="9">
    <source>
        <dbReference type="Pfam" id="PF03941"/>
    </source>
</evidence>
<feature type="compositionally biased region" description="Polar residues" evidence="8">
    <location>
        <begin position="401"/>
        <end position="411"/>
    </location>
</feature>
<keyword evidence="7" id="KW-0539">Nucleus</keyword>
<evidence type="ECO:0000256" key="8">
    <source>
        <dbReference type="SAM" id="MobiDB-lite"/>
    </source>
</evidence>
<dbReference type="InterPro" id="IPR005635">
    <property type="entry name" value="Inner_centromere_prot_ARK-bd"/>
</dbReference>
<feature type="compositionally biased region" description="Low complexity" evidence="8">
    <location>
        <begin position="126"/>
        <end position="140"/>
    </location>
</feature>
<proteinExistence type="inferred from homology"/>
<feature type="compositionally biased region" description="Acidic residues" evidence="8">
    <location>
        <begin position="754"/>
        <end position="766"/>
    </location>
</feature>
<feature type="region of interest" description="Disordered" evidence="8">
    <location>
        <begin position="685"/>
        <end position="812"/>
    </location>
</feature>
<feature type="compositionally biased region" description="Low complexity" evidence="8">
    <location>
        <begin position="183"/>
        <end position="194"/>
    </location>
</feature>
<feature type="compositionally biased region" description="Polar residues" evidence="8">
    <location>
        <begin position="972"/>
        <end position="982"/>
    </location>
</feature>
<dbReference type="GO" id="GO:0005634">
    <property type="term" value="C:nucleus"/>
    <property type="evidence" value="ECO:0007669"/>
    <property type="project" value="UniProtKB-SubCell"/>
</dbReference>
<evidence type="ECO:0000256" key="6">
    <source>
        <dbReference type="ARBA" id="ARBA00023212"/>
    </source>
</evidence>
<feature type="compositionally biased region" description="Gly residues" evidence="8">
    <location>
        <begin position="560"/>
        <end position="572"/>
    </location>
</feature>
<dbReference type="Pfam" id="PF03941">
    <property type="entry name" value="INCENP_ARK-bind"/>
    <property type="match status" value="1"/>
</dbReference>
<dbReference type="RefSeq" id="XP_066803693.1">
    <property type="nucleotide sequence ID" value="XM_066946192.1"/>
</dbReference>
<keyword evidence="6" id="KW-0206">Cytoskeleton</keyword>
<feature type="region of interest" description="Disordered" evidence="8">
    <location>
        <begin position="1113"/>
        <end position="1135"/>
    </location>
</feature>
<dbReference type="Gene3D" id="6.10.250.2990">
    <property type="match status" value="1"/>
</dbReference>
<dbReference type="AlphaFoldDB" id="A0AAW0Z0M9"/>
<feature type="compositionally biased region" description="Low complexity" evidence="8">
    <location>
        <begin position="797"/>
        <end position="812"/>
    </location>
</feature>
<feature type="region of interest" description="Disordered" evidence="8">
    <location>
        <begin position="857"/>
        <end position="1070"/>
    </location>
</feature>
<comment type="subcellular location">
    <subcellularLocation>
        <location evidence="2">Cytoplasm</location>
        <location evidence="2">Cytoskeleton</location>
        <location evidence="2">Spindle</location>
    </subcellularLocation>
    <subcellularLocation>
        <location evidence="1">Nucleus</location>
    </subcellularLocation>
</comment>
<feature type="compositionally biased region" description="Basic and acidic residues" evidence="8">
    <location>
        <begin position="857"/>
        <end position="945"/>
    </location>
</feature>
<feature type="compositionally biased region" description="Basic and acidic residues" evidence="8">
    <location>
        <begin position="195"/>
        <end position="209"/>
    </location>
</feature>
<evidence type="ECO:0000256" key="2">
    <source>
        <dbReference type="ARBA" id="ARBA00004186"/>
    </source>
</evidence>
<feature type="domain" description="Inner centromere protein ARK-binding" evidence="9">
    <location>
        <begin position="1109"/>
        <end position="1165"/>
    </location>
</feature>
<feature type="region of interest" description="Disordered" evidence="8">
    <location>
        <begin position="77"/>
        <end position="364"/>
    </location>
</feature>
<dbReference type="PANTHER" id="PTHR13142:SF1">
    <property type="entry name" value="INNER CENTROMERE PROTEIN"/>
    <property type="match status" value="1"/>
</dbReference>
<name>A0AAW0Z0M9_9TREE</name>
<feature type="region of interest" description="Disordered" evidence="8">
    <location>
        <begin position="383"/>
        <end position="514"/>
    </location>
</feature>
<keyword evidence="4" id="KW-0963">Cytoplasm</keyword>
<evidence type="ECO:0000256" key="7">
    <source>
        <dbReference type="ARBA" id="ARBA00023242"/>
    </source>
</evidence>
<organism evidence="10 11">
    <name type="scientific">Kwoniella newhampshirensis</name>
    <dbReference type="NCBI Taxonomy" id="1651941"/>
    <lineage>
        <taxon>Eukaryota</taxon>
        <taxon>Fungi</taxon>
        <taxon>Dikarya</taxon>
        <taxon>Basidiomycota</taxon>
        <taxon>Agaricomycotina</taxon>
        <taxon>Tremellomycetes</taxon>
        <taxon>Tremellales</taxon>
        <taxon>Cryptococcaceae</taxon>
        <taxon>Kwoniella</taxon>
    </lineage>
</organism>
<feature type="compositionally biased region" description="Basic and acidic residues" evidence="8">
    <location>
        <begin position="619"/>
        <end position="629"/>
    </location>
</feature>
<feature type="compositionally biased region" description="Basic and acidic residues" evidence="8">
    <location>
        <begin position="1121"/>
        <end position="1135"/>
    </location>
</feature>
<evidence type="ECO:0000256" key="3">
    <source>
        <dbReference type="ARBA" id="ARBA00010042"/>
    </source>
</evidence>
<evidence type="ECO:0000313" key="11">
    <source>
        <dbReference type="Proteomes" id="UP001388673"/>
    </source>
</evidence>
<keyword evidence="5" id="KW-0159">Chromosome partition</keyword>
<feature type="compositionally biased region" description="Basic and acidic residues" evidence="8">
    <location>
        <begin position="728"/>
        <end position="748"/>
    </location>
</feature>
<protein>
    <recommendedName>
        <fullName evidence="9">Inner centromere protein ARK-binding domain-containing protein</fullName>
    </recommendedName>
</protein>
<reference evidence="10 11" key="1">
    <citation type="journal article" date="2024" name="bioRxiv">
        <title>Comparative genomics of Cryptococcus and Kwoniella reveals pathogenesis evolution and contrasting karyotype dynamics via intercentromeric recombination or chromosome fusion.</title>
        <authorList>
            <person name="Coelho M.A."/>
            <person name="David-Palma M."/>
            <person name="Shea T."/>
            <person name="Bowers K."/>
            <person name="McGinley-Smith S."/>
            <person name="Mohammad A.W."/>
            <person name="Gnirke A."/>
            <person name="Yurkov A.M."/>
            <person name="Nowrousian M."/>
            <person name="Sun S."/>
            <person name="Cuomo C.A."/>
            <person name="Heitman J."/>
        </authorList>
    </citation>
    <scope>NUCLEOTIDE SEQUENCE [LARGE SCALE GENOMIC DNA]</scope>
    <source>
        <strain evidence="10 11">CBS 13917</strain>
    </source>
</reference>
<feature type="compositionally biased region" description="Low complexity" evidence="8">
    <location>
        <begin position="689"/>
        <end position="701"/>
    </location>
</feature>
<evidence type="ECO:0000256" key="1">
    <source>
        <dbReference type="ARBA" id="ARBA00004123"/>
    </source>
</evidence>
<feature type="compositionally biased region" description="Basic and acidic residues" evidence="8">
    <location>
        <begin position="596"/>
        <end position="611"/>
    </location>
</feature>
<feature type="region of interest" description="Disordered" evidence="8">
    <location>
        <begin position="596"/>
        <end position="658"/>
    </location>
</feature>
<feature type="compositionally biased region" description="Basic and acidic residues" evidence="8">
    <location>
        <begin position="292"/>
        <end position="315"/>
    </location>
</feature>
<dbReference type="GeneID" id="92180340"/>
<evidence type="ECO:0000256" key="5">
    <source>
        <dbReference type="ARBA" id="ARBA00022829"/>
    </source>
</evidence>
<dbReference type="GO" id="GO:0007059">
    <property type="term" value="P:chromosome segregation"/>
    <property type="evidence" value="ECO:0007669"/>
    <property type="project" value="UniProtKB-KW"/>
</dbReference>
<keyword evidence="11" id="KW-1185">Reference proteome</keyword>
<feature type="compositionally biased region" description="Polar residues" evidence="8">
    <location>
        <begin position="105"/>
        <end position="125"/>
    </location>
</feature>
<dbReference type="EMBL" id="JBCAWK010000005">
    <property type="protein sequence ID" value="KAK8858852.1"/>
    <property type="molecule type" value="Genomic_DNA"/>
</dbReference>
<comment type="caution">
    <text evidence="10">The sequence shown here is derived from an EMBL/GenBank/DDBJ whole genome shotgun (WGS) entry which is preliminary data.</text>
</comment>
<feature type="compositionally biased region" description="Polar residues" evidence="8">
    <location>
        <begin position="485"/>
        <end position="510"/>
    </location>
</feature>
<feature type="region of interest" description="Disordered" evidence="8">
    <location>
        <begin position="541"/>
        <end position="572"/>
    </location>
</feature>
<evidence type="ECO:0000313" key="10">
    <source>
        <dbReference type="EMBL" id="KAK8858852.1"/>
    </source>
</evidence>
<feature type="compositionally biased region" description="Polar residues" evidence="8">
    <location>
        <begin position="990"/>
        <end position="1004"/>
    </location>
</feature>
<sequence>MSSFTSQDIPSLGHYAFNLRDGLRKAARSTLQELEDNIARTGYEWLDGYMEQILNRESRAPITELMKTPSRTQTVKKTRATTAAAKDRTDKVKGLNARMALSPVGNKQSSRAPLSPLGSRSLNAQASPNLLAAPKASPAKVKADKSSAVKAQASKPKSKKGRSKKAVEGDEDIPPQTQDKESAPASHRSSSSASSKDKIEVETVKEKSRSARSKKEKVKAVPSPENMDVDVNEDKDTLEAAINVVDDEESAAPTLSIPTTGTVKDLSMIVEGEEDSRSTSIRSNVVDQPARQPDDRNSSEGKDSEKSTEGKEEKATLNGTIARPDGGDHPRDIAFSTVQSQPQLEPAISTPALPPAPLPANTAPLPVRQVRSSWLSKALGTGTVPINLTEPNPTARKSYAAPTQNRQSTAMDFTGLRKSLAPIGGLKRKSDEGMESDSDEEEKRPDKVGKFSGEPPIKPMAELSHTTHMPSRTPGPVPRPLLPTKTPSFGTASTIHPDSQGRSTNLSTEQQRSDIHKVTKALDELREKTAAKELAKQKAALAASTGPARMPQAKSTGTGFLRGLGSLGAGLLGLGNSAEEEAERLARELEEERLAEQELEKLMREATKPETEAALQQKVVEEKTKDEQPVRSTTPDISPVHSVEQQPLSPEEEEEMIEEQSIMEDLIAVDLPAPAPAPFSRQTVVLQEPGSTTPTGTPTRPIAVHVKASALPPRSENHVHEPSVASQKEAHIQQHEAEPQEMRPDSKKSRAPSVDDDEEMEEEEEREEHLEYPKGTALVPTKSVRSEDEHKTHRKLPSSSSSVSLLAASTASQSANSTLGQAAIMAAKALGVKPPSGTVKSLQLAAAAAKKEQAAADRKAIMKDQADHRKQLLAKKKAEEERVRAEEERKSKIAEIEEKRKIRAEHEKRKKERDERLAAIAKEKAAKEEREAAAARAKQAEEDAARKRKLAAALSKSQNGNGSSIKRPPGQGLQQSQTTQKGNEPFRPSKQISLSGSTQSSAQPQKLGPSVFRTADAAQHTQTQNSTISLVTQNQNQAQHNAERKALGPPSRPSAMANHPYPQPMRQSTAVHQAQGQASAVLQQSRVALQSHLEEKATLIQSEDIVLPDIASEYSDSDDEDRTKDFERPQWAESPELRHALEAQAHRNPDELFGPIKPLNMEELFKVRTGKFRARTSSANWSKGDGLTRAEEVEYAKRMGFKASGAAGASGSGNVF</sequence>
<dbReference type="PANTHER" id="PTHR13142">
    <property type="entry name" value="INNER CENTROMERE PROTEIN"/>
    <property type="match status" value="1"/>
</dbReference>
<dbReference type="KEGG" id="kne:92180340"/>
<dbReference type="Proteomes" id="UP001388673">
    <property type="component" value="Unassembled WGS sequence"/>
</dbReference>
<feature type="compositionally biased region" description="Polar residues" evidence="8">
    <location>
        <begin position="1019"/>
        <end position="1040"/>
    </location>
</feature>
<evidence type="ECO:0000256" key="4">
    <source>
        <dbReference type="ARBA" id="ARBA00022490"/>
    </source>
</evidence>